<keyword evidence="3 5" id="KW-0408">Iron</keyword>
<evidence type="ECO:0000256" key="4">
    <source>
        <dbReference type="ARBA" id="ARBA00023014"/>
    </source>
</evidence>
<dbReference type="EMBL" id="CP002364">
    <property type="protein sequence ID" value="ADW16621.1"/>
    <property type="molecule type" value="Genomic_DNA"/>
</dbReference>
<dbReference type="SUPFAM" id="SSF102114">
    <property type="entry name" value="Radical SAM enzymes"/>
    <property type="match status" value="1"/>
</dbReference>
<dbReference type="GO" id="GO:0003824">
    <property type="term" value="F:catalytic activity"/>
    <property type="evidence" value="ECO:0007669"/>
    <property type="project" value="InterPro"/>
</dbReference>
<dbReference type="InterPro" id="IPR016431">
    <property type="entry name" value="Pyrv-formate_lyase-activ_prd"/>
</dbReference>
<dbReference type="PIRSF" id="PIRSF004869">
    <property type="entry name" value="PflX_prd"/>
    <property type="match status" value="1"/>
</dbReference>
<dbReference type="InterPro" id="IPR040085">
    <property type="entry name" value="MJ0674-like"/>
</dbReference>
<proteinExistence type="predicted"/>
<gene>
    <name evidence="6" type="ordered locus">Despr_0440</name>
</gene>
<dbReference type="GO" id="GO:0046872">
    <property type="term" value="F:metal ion binding"/>
    <property type="evidence" value="ECO:0007669"/>
    <property type="project" value="UniProtKB-KW"/>
</dbReference>
<dbReference type="KEGG" id="dpr:Despr_0440"/>
<keyword evidence="1 5" id="KW-0949">S-adenosyl-L-methionine</keyword>
<dbReference type="Gene3D" id="3.20.20.70">
    <property type="entry name" value="Aldolase class I"/>
    <property type="match status" value="1"/>
</dbReference>
<keyword evidence="7" id="KW-1185">Reference proteome</keyword>
<feature type="binding site" evidence="5">
    <location>
        <position position="89"/>
    </location>
    <ligand>
        <name>[4Fe-4S] cluster</name>
        <dbReference type="ChEBI" id="CHEBI:49883"/>
        <note>4Fe-4S-S-AdoMet</note>
    </ligand>
</feature>
<dbReference type="AlphaFoldDB" id="A0A7U4DN12"/>
<feature type="binding site" evidence="5">
    <location>
        <position position="82"/>
    </location>
    <ligand>
        <name>[4Fe-4S] cluster</name>
        <dbReference type="ChEBI" id="CHEBI:49883"/>
        <note>4Fe-4S-S-AdoMet</note>
    </ligand>
</feature>
<evidence type="ECO:0000256" key="3">
    <source>
        <dbReference type="ARBA" id="ARBA00023004"/>
    </source>
</evidence>
<evidence type="ECO:0000256" key="2">
    <source>
        <dbReference type="ARBA" id="ARBA00022723"/>
    </source>
</evidence>
<dbReference type="InterPro" id="IPR058240">
    <property type="entry name" value="rSAM_sf"/>
</dbReference>
<sequence>MTIAALALHASGLLQQRADTARRLLAPCTLCPRRCRVNRLAGKTGLCGTGAQARIASYGPHFGEEQPLVGTHGSGTIFLAGCNLRCCFCQNFDISQGNDPGQEVDAHEFAAIMLELQATGCHNINLVTPSHVVPQLLDALIPAIEGGLDIPLVFNCSGYESVETLALLDGVIDIYMPDVKFWHLATAARYAAAPDYPQRVRAALIEMHRQVGDLVIGPDGCARSGLLVRHLLMPGLMEETEAILAFIATRLSPRTYVNIMAQYHPCGRADRYPELMRTITGEEYRQALDAARKIGLTRLDHPDVGRLLRQLGV</sequence>
<evidence type="ECO:0000313" key="7">
    <source>
        <dbReference type="Proteomes" id="UP000006365"/>
    </source>
</evidence>
<evidence type="ECO:0000313" key="6">
    <source>
        <dbReference type="EMBL" id="ADW16621.1"/>
    </source>
</evidence>
<keyword evidence="2 5" id="KW-0479">Metal-binding</keyword>
<organism evidence="6 7">
    <name type="scientific">Desulfobulbus propionicus (strain ATCC 33891 / DSM 2032 / VKM B-1956 / 1pr3)</name>
    <dbReference type="NCBI Taxonomy" id="577650"/>
    <lineage>
        <taxon>Bacteria</taxon>
        <taxon>Pseudomonadati</taxon>
        <taxon>Thermodesulfobacteriota</taxon>
        <taxon>Desulfobulbia</taxon>
        <taxon>Desulfobulbales</taxon>
        <taxon>Desulfobulbaceae</taxon>
        <taxon>Desulfobulbus</taxon>
    </lineage>
</organism>
<dbReference type="SFLD" id="SFLDG01099">
    <property type="entry name" value="Uncharacterised_Radical_SAM_Su"/>
    <property type="match status" value="1"/>
</dbReference>
<name>A0A7U4DN12_DESPD</name>
<dbReference type="SFLD" id="SFLDS00029">
    <property type="entry name" value="Radical_SAM"/>
    <property type="match status" value="1"/>
</dbReference>
<keyword evidence="4 5" id="KW-0411">Iron-sulfur</keyword>
<dbReference type="RefSeq" id="WP_015723168.1">
    <property type="nucleotide sequence ID" value="NC_014972.1"/>
</dbReference>
<dbReference type="Proteomes" id="UP000006365">
    <property type="component" value="Chromosome"/>
</dbReference>
<dbReference type="InterPro" id="IPR013785">
    <property type="entry name" value="Aldolase_TIM"/>
</dbReference>
<dbReference type="PANTHER" id="PTHR43075:SF1">
    <property type="entry name" value="FORMATE LYASE ACTIVATING ENZYME, PUTATIVE (AFU_ORTHOLOGUE AFUA_2G15630)-RELATED"/>
    <property type="match status" value="1"/>
</dbReference>
<accession>A0A7U4DN12</accession>
<dbReference type="InterPro" id="IPR007197">
    <property type="entry name" value="rSAM"/>
</dbReference>
<reference evidence="6 7" key="1">
    <citation type="journal article" date="2011" name="Stand. Genomic Sci.">
        <title>Complete genome sequence of Desulfobulbus propionicus type strain (1pr3).</title>
        <authorList>
            <person name="Pagani I."/>
            <person name="Lapidus A."/>
            <person name="Nolan M."/>
            <person name="Lucas S."/>
            <person name="Hammon N."/>
            <person name="Deshpande S."/>
            <person name="Cheng J.F."/>
            <person name="Chertkov O."/>
            <person name="Davenport K."/>
            <person name="Tapia R."/>
            <person name="Han C."/>
            <person name="Goodwin L."/>
            <person name="Pitluck S."/>
            <person name="Liolios K."/>
            <person name="Mavromatis K."/>
            <person name="Ivanova N."/>
            <person name="Mikhailova N."/>
            <person name="Pati A."/>
            <person name="Chen A."/>
            <person name="Palaniappan K."/>
            <person name="Land M."/>
            <person name="Hauser L."/>
            <person name="Chang Y.J."/>
            <person name="Jeffries C.D."/>
            <person name="Detter J.C."/>
            <person name="Brambilla E."/>
            <person name="Kannan K.P."/>
            <person name="Djao O.D."/>
            <person name="Rohde M."/>
            <person name="Pukall R."/>
            <person name="Spring S."/>
            <person name="Goker M."/>
            <person name="Sikorski J."/>
            <person name="Woyke T."/>
            <person name="Bristow J."/>
            <person name="Eisen J.A."/>
            <person name="Markowitz V."/>
            <person name="Hugenholtz P."/>
            <person name="Kyrpides N.C."/>
            <person name="Klenk H.P."/>
        </authorList>
    </citation>
    <scope>NUCLEOTIDE SEQUENCE [LARGE SCALE GENOMIC DNA]</scope>
    <source>
        <strain evidence="7">ATCC 33891 / DSM 2032 / 1pr3</strain>
    </source>
</reference>
<dbReference type="PANTHER" id="PTHR43075">
    <property type="entry name" value="FORMATE LYASE ACTIVATING ENZYME, PUTATIVE (AFU_ORTHOLOGUE AFUA_2G15630)-RELATED"/>
    <property type="match status" value="1"/>
</dbReference>
<feature type="binding site" evidence="5">
    <location>
        <position position="86"/>
    </location>
    <ligand>
        <name>[4Fe-4S] cluster</name>
        <dbReference type="ChEBI" id="CHEBI:49883"/>
        <note>4Fe-4S-S-AdoMet</note>
    </ligand>
</feature>
<evidence type="ECO:0000256" key="5">
    <source>
        <dbReference type="PIRSR" id="PIRSR004869-50"/>
    </source>
</evidence>
<dbReference type="GO" id="GO:0051536">
    <property type="term" value="F:iron-sulfur cluster binding"/>
    <property type="evidence" value="ECO:0007669"/>
    <property type="project" value="UniProtKB-KW"/>
</dbReference>
<comment type="cofactor">
    <cofactor evidence="5">
        <name>[4Fe-4S] cluster</name>
        <dbReference type="ChEBI" id="CHEBI:49883"/>
    </cofactor>
    <text evidence="5">Binds 1 [4Fe-4S] cluster. The cluster is coordinated with 3 cysteines and an exchangeable S-adenosyl-L-methionine.</text>
</comment>
<evidence type="ECO:0000256" key="1">
    <source>
        <dbReference type="ARBA" id="ARBA00022691"/>
    </source>
</evidence>
<protein>
    <submittedName>
        <fullName evidence="6">Radical SAM domain protein</fullName>
    </submittedName>
</protein>